<feature type="transmembrane region" description="Helical" evidence="7">
    <location>
        <begin position="252"/>
        <end position="271"/>
    </location>
</feature>
<keyword evidence="3 7" id="KW-0812">Transmembrane</keyword>
<feature type="transmembrane region" description="Helical" evidence="7">
    <location>
        <begin position="339"/>
        <end position="361"/>
    </location>
</feature>
<dbReference type="GO" id="GO:0005886">
    <property type="term" value="C:plasma membrane"/>
    <property type="evidence" value="ECO:0007669"/>
    <property type="project" value="UniProtKB-SubCell"/>
</dbReference>
<dbReference type="OrthoDB" id="9789927at2"/>
<gene>
    <name evidence="8" type="ORF">A9Q02_03920</name>
</gene>
<dbReference type="EMBL" id="LYXE01000127">
    <property type="protein sequence ID" value="PDV97612.1"/>
    <property type="molecule type" value="Genomic_DNA"/>
</dbReference>
<dbReference type="Proteomes" id="UP000220922">
    <property type="component" value="Unassembled WGS sequence"/>
</dbReference>
<feature type="transmembrane region" description="Helical" evidence="7">
    <location>
        <begin position="46"/>
        <end position="63"/>
    </location>
</feature>
<dbReference type="PANTHER" id="PTHR30482">
    <property type="entry name" value="HIGH-AFFINITY BRANCHED-CHAIN AMINO ACID TRANSPORT SYSTEM PERMEASE"/>
    <property type="match status" value="1"/>
</dbReference>
<keyword evidence="5 7" id="KW-0472">Membrane</keyword>
<dbReference type="InterPro" id="IPR001851">
    <property type="entry name" value="ABC_transp_permease"/>
</dbReference>
<dbReference type="Pfam" id="PF02653">
    <property type="entry name" value="BPD_transp_2"/>
    <property type="match status" value="1"/>
</dbReference>
<name>A0A2H3L397_9CHLR</name>
<proteinExistence type="predicted"/>
<feature type="transmembrane region" description="Helical" evidence="7">
    <location>
        <begin position="187"/>
        <end position="205"/>
    </location>
</feature>
<feature type="transmembrane region" description="Helical" evidence="7">
    <location>
        <begin position="70"/>
        <end position="88"/>
    </location>
</feature>
<evidence type="ECO:0000256" key="7">
    <source>
        <dbReference type="SAM" id="Phobius"/>
    </source>
</evidence>
<reference evidence="8 9" key="1">
    <citation type="submission" date="2016-05" db="EMBL/GenBank/DDBJ databases">
        <authorList>
            <person name="Lavstsen T."/>
            <person name="Jespersen J.S."/>
        </authorList>
    </citation>
    <scope>NUCLEOTIDE SEQUENCE [LARGE SCALE GENOMIC DNA]</scope>
    <source>
        <strain evidence="8 9">B7-9</strain>
    </source>
</reference>
<feature type="compositionally biased region" description="Acidic residues" evidence="6">
    <location>
        <begin position="425"/>
        <end position="442"/>
    </location>
</feature>
<evidence type="ECO:0000313" key="8">
    <source>
        <dbReference type="EMBL" id="PDV97612.1"/>
    </source>
</evidence>
<feature type="transmembrane region" description="Helical" evidence="7">
    <location>
        <begin position="398"/>
        <end position="416"/>
    </location>
</feature>
<feature type="transmembrane region" description="Helical" evidence="7">
    <location>
        <begin position="94"/>
        <end position="114"/>
    </location>
</feature>
<dbReference type="GO" id="GO:0015658">
    <property type="term" value="F:branched-chain amino acid transmembrane transporter activity"/>
    <property type="evidence" value="ECO:0007669"/>
    <property type="project" value="InterPro"/>
</dbReference>
<feature type="transmembrane region" description="Helical" evidence="7">
    <location>
        <begin position="302"/>
        <end position="319"/>
    </location>
</feature>
<dbReference type="CDD" id="cd06581">
    <property type="entry name" value="TM_PBP1_LivM_like"/>
    <property type="match status" value="1"/>
</dbReference>
<evidence type="ECO:0000256" key="4">
    <source>
        <dbReference type="ARBA" id="ARBA00022989"/>
    </source>
</evidence>
<evidence type="ECO:0000256" key="2">
    <source>
        <dbReference type="ARBA" id="ARBA00022475"/>
    </source>
</evidence>
<evidence type="ECO:0000256" key="5">
    <source>
        <dbReference type="ARBA" id="ARBA00023136"/>
    </source>
</evidence>
<feature type="transmembrane region" description="Helical" evidence="7">
    <location>
        <begin position="21"/>
        <end position="40"/>
    </location>
</feature>
<feature type="transmembrane region" description="Helical" evidence="7">
    <location>
        <begin position="160"/>
        <end position="180"/>
    </location>
</feature>
<evidence type="ECO:0000256" key="1">
    <source>
        <dbReference type="ARBA" id="ARBA00004651"/>
    </source>
</evidence>
<dbReference type="PANTHER" id="PTHR30482:SF10">
    <property type="entry name" value="HIGH-AFFINITY BRANCHED-CHAIN AMINO ACID TRANSPORT PROTEIN BRAE"/>
    <property type="match status" value="1"/>
</dbReference>
<comment type="caution">
    <text evidence="8">The sequence shown here is derived from an EMBL/GenBank/DDBJ whole genome shotgun (WGS) entry which is preliminary data.</text>
</comment>
<accession>A0A2H3L397</accession>
<feature type="compositionally biased region" description="Pro residues" evidence="6">
    <location>
        <begin position="445"/>
        <end position="459"/>
    </location>
</feature>
<feature type="transmembrane region" description="Helical" evidence="7">
    <location>
        <begin position="121"/>
        <end position="140"/>
    </location>
</feature>
<keyword evidence="2" id="KW-1003">Cell membrane</keyword>
<sequence>MATMSPPTNLWEQVKATLSRGPTGYSFLGLYAAICTWLLLTNPRTSLNTDIAFALFLLLLLIIYRSQVALGFKVVLGGAMLLVVLPIFGTLNPFYIDVATQAGIFVALALGLNVVVGFAGLLDLGYVAFFAVGAYLWGILSTEQMTLMNPAWSPVPPIMFYPFIFLGLIVGAIFGVLLGLPVLRLRGDYLAIVTLGFGEVIRVLANNLDRPINITNGSQGIRGIARPPLIFADFVRDTLGLNLDDQQLYQQFFYFAVLLIVLLTVVVVSRLKHSRIGRAWEAIREDETAAIAQGIPLVRTKLLAFAVGASFAGAMGVIFASKQLFINPPTFDLIRSINILAMVILGGMGSIPGVMLGAVLVTMLDLQILPRLANVLRDLQRAGAPIPSAFDPTQYQRLFFGLLLILMMIFRPTGILPDERRKEELVDDQEVDLPLDAGEVDGGEPPSPTQAPPGSGPIA</sequence>
<protein>
    <submittedName>
        <fullName evidence="8">Branched-chain amino acid ABC transporter permease</fullName>
    </submittedName>
</protein>
<comment type="subcellular location">
    <subcellularLocation>
        <location evidence="1">Cell membrane</location>
        <topology evidence="1">Multi-pass membrane protein</topology>
    </subcellularLocation>
</comment>
<evidence type="ECO:0000256" key="6">
    <source>
        <dbReference type="SAM" id="MobiDB-lite"/>
    </source>
</evidence>
<dbReference type="AlphaFoldDB" id="A0A2H3L397"/>
<keyword evidence="4 7" id="KW-1133">Transmembrane helix</keyword>
<dbReference type="InterPro" id="IPR043428">
    <property type="entry name" value="LivM-like"/>
</dbReference>
<dbReference type="RefSeq" id="WP_097654238.1">
    <property type="nucleotide sequence ID" value="NZ_LYXE01000127.1"/>
</dbReference>
<evidence type="ECO:0000256" key="3">
    <source>
        <dbReference type="ARBA" id="ARBA00022692"/>
    </source>
</evidence>
<feature type="region of interest" description="Disordered" evidence="6">
    <location>
        <begin position="421"/>
        <end position="459"/>
    </location>
</feature>
<organism evidence="8 9">
    <name type="scientific">Candidatus Chloroploca asiatica</name>
    <dbReference type="NCBI Taxonomy" id="1506545"/>
    <lineage>
        <taxon>Bacteria</taxon>
        <taxon>Bacillati</taxon>
        <taxon>Chloroflexota</taxon>
        <taxon>Chloroflexia</taxon>
        <taxon>Chloroflexales</taxon>
        <taxon>Chloroflexineae</taxon>
        <taxon>Oscillochloridaceae</taxon>
        <taxon>Candidatus Chloroploca</taxon>
    </lineage>
</organism>
<keyword evidence="9" id="KW-1185">Reference proteome</keyword>
<evidence type="ECO:0000313" key="9">
    <source>
        <dbReference type="Proteomes" id="UP000220922"/>
    </source>
</evidence>